<evidence type="ECO:0000313" key="2">
    <source>
        <dbReference type="Proteomes" id="UP000649617"/>
    </source>
</evidence>
<name>A0A812M5J2_SYMPI</name>
<comment type="caution">
    <text evidence="1">The sequence shown here is derived from an EMBL/GenBank/DDBJ whole genome shotgun (WGS) entry which is preliminary data.</text>
</comment>
<organism evidence="1 2">
    <name type="scientific">Symbiodinium pilosum</name>
    <name type="common">Dinoflagellate</name>
    <dbReference type="NCBI Taxonomy" id="2952"/>
    <lineage>
        <taxon>Eukaryota</taxon>
        <taxon>Sar</taxon>
        <taxon>Alveolata</taxon>
        <taxon>Dinophyceae</taxon>
        <taxon>Suessiales</taxon>
        <taxon>Symbiodiniaceae</taxon>
        <taxon>Symbiodinium</taxon>
    </lineage>
</organism>
<gene>
    <name evidence="1" type="ORF">SPIL2461_LOCUS4930</name>
</gene>
<dbReference type="Proteomes" id="UP000649617">
    <property type="component" value="Unassembled WGS sequence"/>
</dbReference>
<dbReference type="OrthoDB" id="10330996at2759"/>
<evidence type="ECO:0000313" key="1">
    <source>
        <dbReference type="EMBL" id="CAE7252567.1"/>
    </source>
</evidence>
<reference evidence="1" key="1">
    <citation type="submission" date="2021-02" db="EMBL/GenBank/DDBJ databases">
        <authorList>
            <person name="Dougan E. K."/>
            <person name="Rhodes N."/>
            <person name="Thang M."/>
            <person name="Chan C."/>
        </authorList>
    </citation>
    <scope>NUCLEOTIDE SEQUENCE</scope>
</reference>
<protein>
    <submittedName>
        <fullName evidence="1">Uncharacterized protein</fullName>
    </submittedName>
</protein>
<feature type="non-terminal residue" evidence="1">
    <location>
        <position position="551"/>
    </location>
</feature>
<dbReference type="EMBL" id="CAJNIZ010006764">
    <property type="protein sequence ID" value="CAE7252567.1"/>
    <property type="molecule type" value="Genomic_DNA"/>
</dbReference>
<keyword evidence="2" id="KW-1185">Reference proteome</keyword>
<dbReference type="AlphaFoldDB" id="A0A812M5J2"/>
<sequence length="551" mass="60294">ELALAFPLVLQNLTYASGIIRDGDKMVDRSKVTYHPGKFASDEEFVVDKAAGFFAVLHDFISLDPDGQAAATACPHGLIPNIMPCIKAASCVIQSAVPDVVDMEIYAGMLEQMTRFEQILWPLLRDGLMHETGGETLTDDLVFPEAYTCDDSVHTPDPSVPTVPAALTQLTASTEHAATLAMAAAMHEAAVASHRVMDSHVANSSMDATINKLQQTWHDVCQKTGCDHTNYWDIFFRHHEHTLNLIAVGHPALLRSDIKMRFQLQHRVQSASQDNHRDFSFIEKYARMNQEQTYSWDVAVAYHRRNKEALNSLAMEIVNSLPESRTERLVDRQKLKEEDPKVDAFGISRSWLGEVPSTFVFLYQGVTGNAQWARRRRRRRFWKAIVAAPCCMLEGGQSVVQRVAKAIGSLLSCIGDFGKFAATGYTRAFSTSTAGSVGLSAGSTNFLKDILGGRRPSGWISLDMGFSVGSTSEVWWAGSGFSGSLVCDTNGACSIYVAVALLATGNAKNPWNPLCPMGPTWAGMDCSHCAGAAVTILCCNFDLTNGHNSCR</sequence>
<accession>A0A812M5J2</accession>
<proteinExistence type="predicted"/>